<dbReference type="Pfam" id="PF09331">
    <property type="entry name" value="DUF1985"/>
    <property type="match status" value="1"/>
</dbReference>
<dbReference type="InterPro" id="IPR015410">
    <property type="entry name" value="DUF1985"/>
</dbReference>
<sequence>MEFKFRISKDARLWVHISQRSNLKYVKTVMDHFDERQWEDFHNSSLGYLAKVSDIQFSTQLIQQLVFRTVHTDKVYELWFNMQGHFMRFGVQEYALVTGLRCSAFLKGGEFDRLLERRRLKERCFKSNDKILLAQLWSALARPSTVRVDRYKLGLVLIVEGVFNALDIMSVWAYEVLLEVGERFAHSGDGQLVREDSDDEGSKEESGAKQTSGGDHEDEWSGSDHDGEDTGDSHSDRSSASKDTRGGDRGAFSSPRLSRVSSPEQPSTTQARAVGTSTPGLARGNVEELLLDQRILFEMRLCTVKFEIQQHVTSECRSLQEFIAALMVPAGPTTAAVEIEVDVSGSLPEDVYEGHVEPCPDEQDMLVDTGTPQDRAHIAPCEDDVIKPMATASEEMQDVGTMEPSNVAQDDDEEAEGCDTTDGDGVVIEVLLPLYPTHGPEFLLRDGARYGCDIQLLLLGLRIRGEGEKNKEVIVTALPREHDDGLVLVFAL</sequence>
<feature type="region of interest" description="Disordered" evidence="1">
    <location>
        <begin position="189"/>
        <end position="280"/>
    </location>
</feature>
<keyword evidence="4" id="KW-1185">Reference proteome</keyword>
<dbReference type="PANTHER" id="PTHR48449">
    <property type="entry name" value="DUF1985 DOMAIN-CONTAINING PROTEIN"/>
    <property type="match status" value="1"/>
</dbReference>
<dbReference type="PANTHER" id="PTHR48449:SF1">
    <property type="entry name" value="DUF1985 DOMAIN-CONTAINING PROTEIN"/>
    <property type="match status" value="1"/>
</dbReference>
<dbReference type="Proteomes" id="UP000594638">
    <property type="component" value="Unassembled WGS sequence"/>
</dbReference>
<proteinExistence type="predicted"/>
<evidence type="ECO:0000259" key="2">
    <source>
        <dbReference type="Pfam" id="PF09331"/>
    </source>
</evidence>
<dbReference type="Gramene" id="OE9A009842T1">
    <property type="protein sequence ID" value="OE9A009842C1"/>
    <property type="gene ID" value="OE9A009842"/>
</dbReference>
<evidence type="ECO:0000313" key="3">
    <source>
        <dbReference type="EMBL" id="CAA3031462.1"/>
    </source>
</evidence>
<evidence type="ECO:0000256" key="1">
    <source>
        <dbReference type="SAM" id="MobiDB-lite"/>
    </source>
</evidence>
<protein>
    <recommendedName>
        <fullName evidence="2">DUF1985 domain-containing protein</fullName>
    </recommendedName>
</protein>
<dbReference type="OrthoDB" id="1114298at2759"/>
<gene>
    <name evidence="3" type="ORF">OLEA9_A009842</name>
</gene>
<feature type="compositionally biased region" description="Polar residues" evidence="1">
    <location>
        <begin position="255"/>
        <end position="279"/>
    </location>
</feature>
<comment type="caution">
    <text evidence="3">The sequence shown here is derived from an EMBL/GenBank/DDBJ whole genome shotgun (WGS) entry which is preliminary data.</text>
</comment>
<accession>A0A8S0VMH3</accession>
<feature type="compositionally biased region" description="Basic and acidic residues" evidence="1">
    <location>
        <begin position="231"/>
        <end position="248"/>
    </location>
</feature>
<feature type="domain" description="DUF1985" evidence="2">
    <location>
        <begin position="67"/>
        <end position="165"/>
    </location>
</feature>
<name>A0A8S0VMH3_OLEEU</name>
<dbReference type="EMBL" id="CACTIH010009452">
    <property type="protein sequence ID" value="CAA3031462.1"/>
    <property type="molecule type" value="Genomic_DNA"/>
</dbReference>
<evidence type="ECO:0000313" key="4">
    <source>
        <dbReference type="Proteomes" id="UP000594638"/>
    </source>
</evidence>
<reference evidence="3 4" key="1">
    <citation type="submission" date="2019-12" db="EMBL/GenBank/DDBJ databases">
        <authorList>
            <person name="Alioto T."/>
            <person name="Alioto T."/>
            <person name="Gomez Garrido J."/>
        </authorList>
    </citation>
    <scope>NUCLEOTIDE SEQUENCE [LARGE SCALE GENOMIC DNA]</scope>
</reference>
<organism evidence="3 4">
    <name type="scientific">Olea europaea subsp. europaea</name>
    <dbReference type="NCBI Taxonomy" id="158383"/>
    <lineage>
        <taxon>Eukaryota</taxon>
        <taxon>Viridiplantae</taxon>
        <taxon>Streptophyta</taxon>
        <taxon>Embryophyta</taxon>
        <taxon>Tracheophyta</taxon>
        <taxon>Spermatophyta</taxon>
        <taxon>Magnoliopsida</taxon>
        <taxon>eudicotyledons</taxon>
        <taxon>Gunneridae</taxon>
        <taxon>Pentapetalae</taxon>
        <taxon>asterids</taxon>
        <taxon>lamiids</taxon>
        <taxon>Lamiales</taxon>
        <taxon>Oleaceae</taxon>
        <taxon>Oleeae</taxon>
        <taxon>Olea</taxon>
    </lineage>
</organism>
<feature type="compositionally biased region" description="Acidic residues" evidence="1">
    <location>
        <begin position="216"/>
        <end position="230"/>
    </location>
</feature>
<dbReference type="AlphaFoldDB" id="A0A8S0VMH3"/>